<dbReference type="Proteomes" id="UP000035489">
    <property type="component" value="Unassembled WGS sequence"/>
</dbReference>
<dbReference type="InterPro" id="IPR048423">
    <property type="entry name" value="DRL_cat"/>
</dbReference>
<evidence type="ECO:0000313" key="2">
    <source>
        <dbReference type="EMBL" id="KLK92369.1"/>
    </source>
</evidence>
<sequence>MNYHTYYSKADQPVETCVVGTGGFGQSFLAQAQRVPLMNARIAVDLTAESAASGLKAAGIEPRNVQICTSQSDAKAAWDRGDYIAAGDLAVVVELPIDVVVEATGQPIAAARHALIAIEAGKHLALVTKELDSVVGPGLKALAADQSKIVTTVDGDQPSLLIGLATWAEVMGFDIVAAGKSSEYDFVFDPTLCQVSSNGRVAGDINLTPYWELGTRAVDDILSARHAALAAFPQRAVPDLCELLVVANATGLQPDRMDLHAPLARTNEVPTIFSERRSGGILTGARRLDVFHCLRRPDEISFAGGVFVVIRCEDARSWDMLAQKGHIVSRTGETAMAYLPRHLLGLEAATSILDATIHRVSGYGDDYQPRYELIAVATEDLPAGTLLTMGGHHHTISGVTAEFRPAGPLTSEAPAPFYLAADCRLATSIRKGEEIRVGQLELPGDSPLLSLRRIQDARFFRR</sequence>
<keyword evidence="3" id="KW-1185">Reference proteome</keyword>
<keyword evidence="2" id="KW-0282">Flagellum</keyword>
<dbReference type="InterPro" id="IPR036291">
    <property type="entry name" value="NAD(P)-bd_dom_sf"/>
</dbReference>
<dbReference type="PANTHER" id="PTHR37850">
    <property type="entry name" value="STRU PROTEIN"/>
    <property type="match status" value="1"/>
</dbReference>
<dbReference type="PANTHER" id="PTHR37850:SF3">
    <property type="entry name" value="BLR7815 PROTEIN"/>
    <property type="match status" value="1"/>
</dbReference>
<dbReference type="OrthoDB" id="9777844at2"/>
<dbReference type="Gene3D" id="3.40.50.720">
    <property type="entry name" value="NAD(P)-binding Rossmann-like Domain"/>
    <property type="match status" value="1"/>
</dbReference>
<keyword evidence="2" id="KW-0966">Cell projection</keyword>
<dbReference type="RefSeq" id="WP_047189909.1">
    <property type="nucleotide sequence ID" value="NZ_LCYG01000037.1"/>
</dbReference>
<dbReference type="PATRIC" id="fig|1225564.3.peg.3985"/>
<keyword evidence="2" id="KW-0969">Cilium</keyword>
<reference evidence="2 3" key="1">
    <citation type="submission" date="2015-05" db="EMBL/GenBank/DDBJ databases">
        <title>Draft genome sequence of Microvirga vignae strain BR3299, a novel nitrogen fixing bacteria isolated from Brazil semi-aired region.</title>
        <authorList>
            <person name="Zilli J.E."/>
            <person name="Passos S.R."/>
            <person name="Leite J."/>
            <person name="Baldani J.I."/>
            <person name="Xavier G.R."/>
            <person name="Rumjaneck N.G."/>
            <person name="Simoes-Araujo J.L."/>
        </authorList>
    </citation>
    <scope>NUCLEOTIDE SEQUENCE [LARGE SCALE GENOMIC DNA]</scope>
    <source>
        <strain evidence="2 3">BR3299</strain>
    </source>
</reference>
<name>A0A0H1RBG1_9HYPH</name>
<gene>
    <name evidence="2" type="ORF">AA309_15460</name>
</gene>
<accession>A0A0H1RBG1</accession>
<protein>
    <submittedName>
        <fullName evidence="2">Flagellar basal body P-ring biosynthesis protein FlgA</fullName>
    </submittedName>
</protein>
<dbReference type="Pfam" id="PF21135">
    <property type="entry name" value="DRL_cat"/>
    <property type="match status" value="1"/>
</dbReference>
<dbReference type="SUPFAM" id="SSF51735">
    <property type="entry name" value="NAD(P)-binding Rossmann-fold domains"/>
    <property type="match status" value="1"/>
</dbReference>
<dbReference type="EMBL" id="LCYG01000037">
    <property type="protein sequence ID" value="KLK92369.1"/>
    <property type="molecule type" value="Genomic_DNA"/>
</dbReference>
<dbReference type="STRING" id="1225564.AA309_15460"/>
<organism evidence="2 3">
    <name type="scientific">Microvirga vignae</name>
    <dbReference type="NCBI Taxonomy" id="1225564"/>
    <lineage>
        <taxon>Bacteria</taxon>
        <taxon>Pseudomonadati</taxon>
        <taxon>Pseudomonadota</taxon>
        <taxon>Alphaproteobacteria</taxon>
        <taxon>Hyphomicrobiales</taxon>
        <taxon>Methylobacteriaceae</taxon>
        <taxon>Microvirga</taxon>
    </lineage>
</organism>
<evidence type="ECO:0000259" key="1">
    <source>
        <dbReference type="Pfam" id="PF21135"/>
    </source>
</evidence>
<dbReference type="AlphaFoldDB" id="A0A0H1RBG1"/>
<comment type="caution">
    <text evidence="2">The sequence shown here is derived from an EMBL/GenBank/DDBJ whole genome shotgun (WGS) entry which is preliminary data.</text>
</comment>
<proteinExistence type="predicted"/>
<feature type="domain" description="Oxidoreductase DRL-like catalytic" evidence="1">
    <location>
        <begin position="241"/>
        <end position="348"/>
    </location>
</feature>
<evidence type="ECO:0000313" key="3">
    <source>
        <dbReference type="Proteomes" id="UP000035489"/>
    </source>
</evidence>